<evidence type="ECO:0000256" key="2">
    <source>
        <dbReference type="ARBA" id="ARBA00022722"/>
    </source>
</evidence>
<evidence type="ECO:0000313" key="8">
    <source>
        <dbReference type="EMBL" id="KJY37156.1"/>
    </source>
</evidence>
<feature type="binding site" evidence="6">
    <location>
        <position position="96"/>
    </location>
    <ligand>
        <name>Mg(2+)</name>
        <dbReference type="ChEBI" id="CHEBI:18420"/>
    </ligand>
</feature>
<dbReference type="InterPro" id="IPR022907">
    <property type="entry name" value="VapC_family"/>
</dbReference>
<dbReference type="GO" id="GO:0004540">
    <property type="term" value="F:RNA nuclease activity"/>
    <property type="evidence" value="ECO:0007669"/>
    <property type="project" value="InterPro"/>
</dbReference>
<keyword evidence="6" id="KW-0800">Toxin</keyword>
<comment type="similarity">
    <text evidence="6">Belongs to the PINc/VapC protein family.</text>
</comment>
<protein>
    <recommendedName>
        <fullName evidence="6">Ribonuclease VapC</fullName>
        <shortName evidence="6">RNase VapC</shortName>
        <ecNumber evidence="6">3.1.-.-</ecNumber>
    </recommendedName>
    <alternativeName>
        <fullName evidence="6">Toxin VapC</fullName>
    </alternativeName>
</protein>
<accession>A0A0F4JW02</accession>
<dbReference type="GO" id="GO:0090729">
    <property type="term" value="F:toxin activity"/>
    <property type="evidence" value="ECO:0007669"/>
    <property type="project" value="UniProtKB-KW"/>
</dbReference>
<dbReference type="EMBL" id="JZWV01000118">
    <property type="protein sequence ID" value="KJY37156.1"/>
    <property type="molecule type" value="Genomic_DNA"/>
</dbReference>
<comment type="cofactor">
    <cofactor evidence="6">
        <name>Mg(2+)</name>
        <dbReference type="ChEBI" id="CHEBI:18420"/>
    </cofactor>
</comment>
<keyword evidence="4 6" id="KW-0378">Hydrolase</keyword>
<reference evidence="8 9" key="1">
    <citation type="submission" date="2015-02" db="EMBL/GenBank/DDBJ databases">
        <authorList>
            <person name="Ju K.-S."/>
            <person name="Doroghazi J.R."/>
            <person name="Metcalf W."/>
        </authorList>
    </citation>
    <scope>NUCLEOTIDE SEQUENCE [LARGE SCALE GENOMIC DNA]</scope>
    <source>
        <strain evidence="8 9">NRRL ISP-5550</strain>
    </source>
</reference>
<feature type="domain" description="PIN" evidence="7">
    <location>
        <begin position="2"/>
        <end position="120"/>
    </location>
</feature>
<dbReference type="PANTHER" id="PTHR35901:SF1">
    <property type="entry name" value="EXONUCLEASE VAPC9"/>
    <property type="match status" value="1"/>
</dbReference>
<dbReference type="Proteomes" id="UP000033551">
    <property type="component" value="Unassembled WGS sequence"/>
</dbReference>
<evidence type="ECO:0000256" key="5">
    <source>
        <dbReference type="ARBA" id="ARBA00022842"/>
    </source>
</evidence>
<dbReference type="GO" id="GO:0000287">
    <property type="term" value="F:magnesium ion binding"/>
    <property type="evidence" value="ECO:0007669"/>
    <property type="project" value="UniProtKB-UniRule"/>
</dbReference>
<dbReference type="InterPro" id="IPR051619">
    <property type="entry name" value="TypeII_TA_RNase_PINc/VapC"/>
</dbReference>
<dbReference type="InterPro" id="IPR044153">
    <property type="entry name" value="PIN_Pae0151-like"/>
</dbReference>
<dbReference type="CDD" id="cd09873">
    <property type="entry name" value="PIN_Pae0151-like"/>
    <property type="match status" value="1"/>
</dbReference>
<sequence length="132" mass="14551">MIVIDASAVVDLLVSTGKISTVVAKRIDVEDTVFAPVHFDYEVAKVIRRLFLSQKIDRVRADAAMDALPLLPIARFELLDLLPRVWSLRDNAFTGDALYLALAEKFGCPLVTTDSKLSNTPGHHAVIEYLTA</sequence>
<gene>
    <name evidence="6" type="primary">vapC</name>
    <name evidence="8" type="ORF">VR44_06440</name>
</gene>
<dbReference type="AlphaFoldDB" id="A0A0F4JW02"/>
<dbReference type="RefSeq" id="WP_045946401.1">
    <property type="nucleotide sequence ID" value="NZ_JZWV01000118.1"/>
</dbReference>
<dbReference type="EC" id="3.1.-.-" evidence="6"/>
<evidence type="ECO:0000256" key="4">
    <source>
        <dbReference type="ARBA" id="ARBA00022801"/>
    </source>
</evidence>
<evidence type="ECO:0000259" key="7">
    <source>
        <dbReference type="Pfam" id="PF01850"/>
    </source>
</evidence>
<proteinExistence type="inferred from homology"/>
<dbReference type="GO" id="GO:0016787">
    <property type="term" value="F:hydrolase activity"/>
    <property type="evidence" value="ECO:0007669"/>
    <property type="project" value="UniProtKB-KW"/>
</dbReference>
<dbReference type="InterPro" id="IPR002716">
    <property type="entry name" value="PIN_dom"/>
</dbReference>
<keyword evidence="3 6" id="KW-0479">Metal-binding</keyword>
<organism evidence="8 9">
    <name type="scientific">Streptomyces katrae</name>
    <dbReference type="NCBI Taxonomy" id="68223"/>
    <lineage>
        <taxon>Bacteria</taxon>
        <taxon>Bacillati</taxon>
        <taxon>Actinomycetota</taxon>
        <taxon>Actinomycetes</taxon>
        <taxon>Kitasatosporales</taxon>
        <taxon>Streptomycetaceae</taxon>
        <taxon>Streptomyces</taxon>
    </lineage>
</organism>
<keyword evidence="9" id="KW-1185">Reference proteome</keyword>
<keyword evidence="5 6" id="KW-0460">Magnesium</keyword>
<evidence type="ECO:0000256" key="3">
    <source>
        <dbReference type="ARBA" id="ARBA00022723"/>
    </source>
</evidence>
<evidence type="ECO:0000313" key="9">
    <source>
        <dbReference type="Proteomes" id="UP000033551"/>
    </source>
</evidence>
<dbReference type="InterPro" id="IPR029060">
    <property type="entry name" value="PIN-like_dom_sf"/>
</dbReference>
<dbReference type="OrthoDB" id="4377304at2"/>
<comment type="function">
    <text evidence="6">Toxic component of a toxin-antitoxin (TA) system. An RNase.</text>
</comment>
<keyword evidence="2 6" id="KW-0540">Nuclease</keyword>
<dbReference type="HAMAP" id="MF_00265">
    <property type="entry name" value="VapC_Nob1"/>
    <property type="match status" value="1"/>
</dbReference>
<feature type="binding site" evidence="6">
    <location>
        <position position="5"/>
    </location>
    <ligand>
        <name>Mg(2+)</name>
        <dbReference type="ChEBI" id="CHEBI:18420"/>
    </ligand>
</feature>
<comment type="caution">
    <text evidence="8">The sequence shown here is derived from an EMBL/GenBank/DDBJ whole genome shotgun (WGS) entry which is preliminary data.</text>
</comment>
<dbReference type="Pfam" id="PF01850">
    <property type="entry name" value="PIN"/>
    <property type="match status" value="1"/>
</dbReference>
<dbReference type="SUPFAM" id="SSF88723">
    <property type="entry name" value="PIN domain-like"/>
    <property type="match status" value="1"/>
</dbReference>
<name>A0A0F4JW02_9ACTN</name>
<keyword evidence="1 6" id="KW-1277">Toxin-antitoxin system</keyword>
<dbReference type="Gene3D" id="3.40.50.1010">
    <property type="entry name" value="5'-nuclease"/>
    <property type="match status" value="1"/>
</dbReference>
<evidence type="ECO:0000256" key="6">
    <source>
        <dbReference type="HAMAP-Rule" id="MF_00265"/>
    </source>
</evidence>
<dbReference type="PATRIC" id="fig|68223.7.peg.3200"/>
<evidence type="ECO:0000256" key="1">
    <source>
        <dbReference type="ARBA" id="ARBA00022649"/>
    </source>
</evidence>
<dbReference type="PANTHER" id="PTHR35901">
    <property type="entry name" value="RIBONUCLEASE VAPC3"/>
    <property type="match status" value="1"/>
</dbReference>